<dbReference type="InterPro" id="IPR005479">
    <property type="entry name" value="CPAse_ATP-bd"/>
</dbReference>
<dbReference type="PROSITE" id="PS50979">
    <property type="entry name" value="BC"/>
    <property type="match status" value="1"/>
</dbReference>
<evidence type="ECO:0000259" key="12">
    <source>
        <dbReference type="PROSITE" id="PS50968"/>
    </source>
</evidence>
<dbReference type="GeneID" id="68106224"/>
<dbReference type="Pfam" id="PF02436">
    <property type="entry name" value="PYC_OADA"/>
    <property type="match status" value="1"/>
</dbReference>
<feature type="region of interest" description="Disordered" evidence="10">
    <location>
        <begin position="1"/>
        <end position="90"/>
    </location>
</feature>
<dbReference type="PROSITE" id="PS00867">
    <property type="entry name" value="CPSASE_2"/>
    <property type="match status" value="1"/>
</dbReference>
<dbReference type="NCBIfam" id="NF009554">
    <property type="entry name" value="PRK12999.1"/>
    <property type="match status" value="1"/>
</dbReference>
<dbReference type="Proteomes" id="UP000816034">
    <property type="component" value="Unassembled WGS sequence"/>
</dbReference>
<dbReference type="CDD" id="cd07937">
    <property type="entry name" value="DRE_TIM_PC_TC_5S"/>
    <property type="match status" value="1"/>
</dbReference>
<dbReference type="InterPro" id="IPR011054">
    <property type="entry name" value="Rudment_hybrid_motif"/>
</dbReference>
<keyword evidence="17" id="KW-1185">Reference proteome</keyword>
<dbReference type="PROSITE" id="PS50968">
    <property type="entry name" value="BIOTINYL_LIPOYL"/>
    <property type="match status" value="1"/>
</dbReference>
<evidence type="ECO:0000256" key="4">
    <source>
        <dbReference type="ARBA" id="ARBA00022723"/>
    </source>
</evidence>
<dbReference type="PANTHER" id="PTHR43778:SF2">
    <property type="entry name" value="PYRUVATE CARBOXYLASE, MITOCHONDRIAL"/>
    <property type="match status" value="1"/>
</dbReference>
<dbReference type="PROSITE" id="PS50102">
    <property type="entry name" value="RRM"/>
    <property type="match status" value="1"/>
</dbReference>
<dbReference type="RefSeq" id="XP_044541724.1">
    <property type="nucleotide sequence ID" value="XM_044689684.1"/>
</dbReference>
<keyword evidence="3" id="KW-0436">Ligase</keyword>
<feature type="domain" description="RRM" evidence="11">
    <location>
        <begin position="100"/>
        <end position="179"/>
    </location>
</feature>
<keyword evidence="8" id="KW-0694">RNA-binding</keyword>
<dbReference type="SUPFAM" id="SSF56059">
    <property type="entry name" value="Glutathione synthetase ATP-binding domain-like"/>
    <property type="match status" value="1"/>
</dbReference>
<dbReference type="InterPro" id="IPR035979">
    <property type="entry name" value="RBD_domain_sf"/>
</dbReference>
<dbReference type="SUPFAM" id="SSF51230">
    <property type="entry name" value="Single hybrid motif"/>
    <property type="match status" value="1"/>
</dbReference>
<dbReference type="FunFam" id="3.20.20.70:FF:000033">
    <property type="entry name" value="Pyruvate carboxylase"/>
    <property type="match status" value="1"/>
</dbReference>
<dbReference type="GO" id="GO:0046872">
    <property type="term" value="F:metal ion binding"/>
    <property type="evidence" value="ECO:0007669"/>
    <property type="project" value="UniProtKB-KW"/>
</dbReference>
<evidence type="ECO:0000313" key="16">
    <source>
        <dbReference type="EMBL" id="KAG2370860.1"/>
    </source>
</evidence>
<organism evidence="16 17">
    <name type="scientific">Naegleria lovaniensis</name>
    <name type="common">Amoeba</name>
    <dbReference type="NCBI Taxonomy" id="51637"/>
    <lineage>
        <taxon>Eukaryota</taxon>
        <taxon>Discoba</taxon>
        <taxon>Heterolobosea</taxon>
        <taxon>Tetramitia</taxon>
        <taxon>Eutetramitia</taxon>
        <taxon>Vahlkampfiidae</taxon>
        <taxon>Naegleria</taxon>
    </lineage>
</organism>
<evidence type="ECO:0000256" key="10">
    <source>
        <dbReference type="SAM" id="MobiDB-lite"/>
    </source>
</evidence>
<keyword evidence="6 9" id="KW-0067">ATP-binding</keyword>
<feature type="domain" description="Pyruvate carboxyltransferase" evidence="15">
    <location>
        <begin position="887"/>
        <end position="1156"/>
    </location>
</feature>
<dbReference type="PANTHER" id="PTHR43778">
    <property type="entry name" value="PYRUVATE CARBOXYLASE"/>
    <property type="match status" value="1"/>
</dbReference>
<name>A0AA88GB27_NAELO</name>
<dbReference type="SUPFAM" id="SSF51569">
    <property type="entry name" value="Aldolase"/>
    <property type="match status" value="1"/>
</dbReference>
<dbReference type="InterPro" id="IPR055268">
    <property type="entry name" value="PCB-like"/>
</dbReference>
<dbReference type="InterPro" id="IPR000089">
    <property type="entry name" value="Biotin_lipoyl"/>
</dbReference>
<evidence type="ECO:0000313" key="17">
    <source>
        <dbReference type="Proteomes" id="UP000816034"/>
    </source>
</evidence>
<dbReference type="Pfam" id="PF00364">
    <property type="entry name" value="Biotin_lipoyl"/>
    <property type="match status" value="1"/>
</dbReference>
<evidence type="ECO:0000259" key="11">
    <source>
        <dbReference type="PROSITE" id="PS50102"/>
    </source>
</evidence>
<dbReference type="InterPro" id="IPR005930">
    <property type="entry name" value="Pyruv_COase"/>
</dbReference>
<sequence>MSESPQRSPHRSPPHHQGSPHSPGRRDDRYEERRYDERRDDRYDSRRSYDDRRERRYEGGGGRRYDDEPRGGRYEGGGRRYDDRREREDDLLQAEKSKATSLFVGSLDHNITENDLRDTFSKFGVVESVKLGVTKQGRPLGYAFVAFSNRDDCEKAYNAVKDGEVGGQNHKWAVDYDVGKEKKIQLGIPPAGPRRRYGGSSRGGGRRYDDDRYGGGYRRDQGSRYHPYSRRSPPYRGDRGDRGDRPSPHGGYPRYGSPRRSPMYDRPRRDRGTNIIVEIILYHCTTLFNTMKKLCIQQAQRHSASKSSQSSTKSAAAQILAQHKVKKSHSLASYQDSLTNTSKANFSSSKFSLREFEKLLVANRGEIATRILRTGHEMGIRTVSIYAKQDSSSMHRYKADESYVIAKDRTEPLGPVDAYLCIPEIVKIAKDNGVDAIHPGYGFLSERADFARACKESGITFIGPTDDVVEALGDKTTARKLAQQIGIPVVPGTESAVTSISEAKKFCADINFPVILKAAHGGGGRGMRIVRRMDDLEEAFQRASSEALNAFGSSAVFIEKYVENPRHIEVQVLADKYGNVVHLYERDCSVQRRHQKVVEIAPAPHLDPQVRQKILNDATRLARHVKYVNAGTFEFLVDSNGKDYYFIEVNPRLQVEHTVTEEITGIDIVRSQILIAEGKSLEEIGLKQELIHVRGAAIQCRVTTEDPLNGFQPDTGVIEAFRTGEGMGIRLDIGSGYVGSKISPFYDSLLVKVIGKGLTHEEASNKLRRALAEFRIRGVKHNIPFLQKVLSHEKFLHGYVDTSFIDTTPELFQFSSSGNRAQKVLAFLGETVVNGPTTPLATNLEPSRRDPIIPETPKTALPKGWKQILDEQGPEAFAKAIRESKPLLITDTTMRDAHQSLLATRVRTKDLLAIAPYTAHAMSKCLSLEMGGGATFDVCLNFLRECPFDRLARLREAIPNIPFQMLFRGSNAVGYTAYPDNVVYKYCKETVKYGMDIFRIFDSLNYLPNMELGIDAVGNAGGVIEAAISYTGDVSDPKKTKYNLEYYLKLARALIEKGVHILCIKDMAGLLKPEAATMLIGALRKEFPNTPIHLHTHDTAGTGVATALAAAQAGADIIDAAIDSMSGMTSQPSLGAIVASLQNTPLDTELDLKQLSTVSNYWEQARGLYAPFECTTTLRSGSSDVYTHEIPGGQYTNLQFQAFSLGLADQFPKIKKDYEIANRLLGDIVKVTPSSKVVGDLAQFMVQNNLSEKDVIEKADQLSFPNSVIEYFEGKLGIPYGGFPEPLRTKVMRGQQSIEGRPGASMPSLDFDKLKQKLLHDFDFNASEADLLSYALFPKVFEDYLLFKQQFGDVSNLGTREYFKGIKVGEEIEIELEKGKILHIKLKAIGEVGSDGKREVYFEVNGHPRLVLVQDKKLSKELKIRPKASKKDPNEIGAPMPGKVIDVKVKEGDRVKKGDTLIVQSAMKMETQIKCNTDGVIKTLAVKVGDELTGGDLVCVIAP</sequence>
<dbReference type="Gene3D" id="3.10.600.10">
    <property type="entry name" value="pyruvate carboxylase f1077a mutant domain"/>
    <property type="match status" value="1"/>
</dbReference>
<dbReference type="CDD" id="cd06850">
    <property type="entry name" value="biotinyl_domain"/>
    <property type="match status" value="1"/>
</dbReference>
<feature type="region of interest" description="Disordered" evidence="10">
    <location>
        <begin position="184"/>
        <end position="269"/>
    </location>
</feature>
<dbReference type="SMART" id="SM00360">
    <property type="entry name" value="RRM"/>
    <property type="match status" value="1"/>
</dbReference>
<dbReference type="InterPro" id="IPR013785">
    <property type="entry name" value="Aldolase_TIM"/>
</dbReference>
<evidence type="ECO:0000256" key="1">
    <source>
        <dbReference type="ARBA" id="ARBA00001953"/>
    </source>
</evidence>
<dbReference type="Pfam" id="PF00682">
    <property type="entry name" value="HMGL-like"/>
    <property type="match status" value="1"/>
</dbReference>
<dbReference type="Pfam" id="PF00289">
    <property type="entry name" value="Biotin_carb_N"/>
    <property type="match status" value="1"/>
</dbReference>
<dbReference type="CDD" id="cd00590">
    <property type="entry name" value="RRM_SF"/>
    <property type="match status" value="1"/>
</dbReference>
<dbReference type="Gene3D" id="2.40.50.100">
    <property type="match status" value="1"/>
</dbReference>
<dbReference type="FunFam" id="3.30.470.20:FF:000012">
    <property type="entry name" value="Pyruvate carboxylase"/>
    <property type="match status" value="1"/>
</dbReference>
<dbReference type="SUPFAM" id="SSF52440">
    <property type="entry name" value="PreATP-grasp domain"/>
    <property type="match status" value="1"/>
</dbReference>
<feature type="domain" description="Lipoyl-binding" evidence="12">
    <location>
        <begin position="1427"/>
        <end position="1502"/>
    </location>
</feature>
<comment type="cofactor">
    <cofactor evidence="1">
        <name>biotin</name>
        <dbReference type="ChEBI" id="CHEBI:57586"/>
    </cofactor>
</comment>
<dbReference type="Pfam" id="PF00076">
    <property type="entry name" value="RRM_1"/>
    <property type="match status" value="1"/>
</dbReference>
<evidence type="ECO:0000256" key="9">
    <source>
        <dbReference type="PROSITE-ProRule" id="PRU00409"/>
    </source>
</evidence>
<evidence type="ECO:0000256" key="2">
    <source>
        <dbReference type="ARBA" id="ARBA00013057"/>
    </source>
</evidence>
<dbReference type="InterPro" id="IPR011761">
    <property type="entry name" value="ATP-grasp"/>
</dbReference>
<dbReference type="GO" id="GO:0003723">
    <property type="term" value="F:RNA binding"/>
    <property type="evidence" value="ECO:0007669"/>
    <property type="project" value="UniProtKB-UniRule"/>
</dbReference>
<keyword evidence="5 9" id="KW-0547">Nucleotide-binding</keyword>
<dbReference type="NCBIfam" id="NF006761">
    <property type="entry name" value="PRK09282.1"/>
    <property type="match status" value="1"/>
</dbReference>
<gene>
    <name evidence="16" type="ORF">C9374_013771</name>
</gene>
<dbReference type="InterPro" id="IPR012677">
    <property type="entry name" value="Nucleotide-bd_a/b_plait_sf"/>
</dbReference>
<evidence type="ECO:0000259" key="13">
    <source>
        <dbReference type="PROSITE" id="PS50975"/>
    </source>
</evidence>
<dbReference type="EC" id="6.4.1.1" evidence="2"/>
<dbReference type="InterPro" id="IPR005481">
    <property type="entry name" value="BC-like_N"/>
</dbReference>
<keyword evidence="4" id="KW-0479">Metal-binding</keyword>
<dbReference type="InterPro" id="IPR016185">
    <property type="entry name" value="PreATP-grasp_dom_sf"/>
</dbReference>
<dbReference type="SMART" id="SM00878">
    <property type="entry name" value="Biotin_carb_C"/>
    <property type="match status" value="1"/>
</dbReference>
<evidence type="ECO:0000256" key="8">
    <source>
        <dbReference type="PROSITE-ProRule" id="PRU00176"/>
    </source>
</evidence>
<dbReference type="InterPro" id="IPR011053">
    <property type="entry name" value="Single_hybrid_motif"/>
</dbReference>
<feature type="domain" description="ATP-grasp" evidence="13">
    <location>
        <begin position="479"/>
        <end position="677"/>
    </location>
</feature>
<dbReference type="PROSITE" id="PS00866">
    <property type="entry name" value="CPSASE_1"/>
    <property type="match status" value="1"/>
</dbReference>
<dbReference type="SUPFAM" id="SSF89000">
    <property type="entry name" value="post-HMGL domain-like"/>
    <property type="match status" value="1"/>
</dbReference>
<evidence type="ECO:0000256" key="6">
    <source>
        <dbReference type="ARBA" id="ARBA00022840"/>
    </source>
</evidence>
<dbReference type="FunFam" id="3.40.50.20:FF:000010">
    <property type="entry name" value="Propionyl-CoA carboxylase subunit alpha"/>
    <property type="match status" value="1"/>
</dbReference>
<dbReference type="Gene3D" id="3.30.470.20">
    <property type="entry name" value="ATP-grasp fold, B domain"/>
    <property type="match status" value="1"/>
</dbReference>
<dbReference type="Pfam" id="PF02785">
    <property type="entry name" value="Biotin_carb_C"/>
    <property type="match status" value="1"/>
</dbReference>
<evidence type="ECO:0000259" key="15">
    <source>
        <dbReference type="PROSITE" id="PS50991"/>
    </source>
</evidence>
<dbReference type="PROSITE" id="PS50991">
    <property type="entry name" value="PYR_CT"/>
    <property type="match status" value="1"/>
</dbReference>
<dbReference type="InterPro" id="IPR011764">
    <property type="entry name" value="Biotin_carboxylation_dom"/>
</dbReference>
<feature type="compositionally biased region" description="Low complexity" evidence="10">
    <location>
        <begin position="224"/>
        <end position="235"/>
    </location>
</feature>
<evidence type="ECO:0000256" key="5">
    <source>
        <dbReference type="ARBA" id="ARBA00022741"/>
    </source>
</evidence>
<dbReference type="FunFam" id="3.30.1490.20:FF:000018">
    <property type="entry name" value="Biotin carboxylase"/>
    <property type="match status" value="1"/>
</dbReference>
<dbReference type="FunFam" id="2.40.50.100:FF:000003">
    <property type="entry name" value="Acetyl-CoA carboxylase biotin carboxyl carrier protein"/>
    <property type="match status" value="1"/>
</dbReference>
<feature type="compositionally biased region" description="Basic and acidic residues" evidence="10">
    <location>
        <begin position="24"/>
        <end position="90"/>
    </location>
</feature>
<evidence type="ECO:0000256" key="3">
    <source>
        <dbReference type="ARBA" id="ARBA00022598"/>
    </source>
</evidence>
<dbReference type="Gene3D" id="3.20.20.70">
    <property type="entry name" value="Aldolase class I"/>
    <property type="match status" value="1"/>
</dbReference>
<dbReference type="SUPFAM" id="SSF54928">
    <property type="entry name" value="RNA-binding domain, RBD"/>
    <property type="match status" value="1"/>
</dbReference>
<dbReference type="InterPro" id="IPR005482">
    <property type="entry name" value="Biotin_COase_C"/>
</dbReference>
<feature type="domain" description="Biotin carboxylation" evidence="14">
    <location>
        <begin position="355"/>
        <end position="810"/>
    </location>
</feature>
<reference evidence="16 17" key="1">
    <citation type="journal article" date="2018" name="BMC Genomics">
        <title>The genome of Naegleria lovaniensis, the basis for a comparative approach to unravel pathogenicity factors of the human pathogenic amoeba N. fowleri.</title>
        <authorList>
            <person name="Liechti N."/>
            <person name="Schurch N."/>
            <person name="Bruggmann R."/>
            <person name="Wittwer M."/>
        </authorList>
    </citation>
    <scope>NUCLEOTIDE SEQUENCE [LARGE SCALE GENOMIC DNA]</scope>
    <source>
        <strain evidence="16 17">ATCC 30569</strain>
    </source>
</reference>
<dbReference type="InterPro" id="IPR000504">
    <property type="entry name" value="RRM_dom"/>
</dbReference>
<evidence type="ECO:0000256" key="7">
    <source>
        <dbReference type="ARBA" id="ARBA00023267"/>
    </source>
</evidence>
<dbReference type="PROSITE" id="PS50975">
    <property type="entry name" value="ATP_GRASP"/>
    <property type="match status" value="1"/>
</dbReference>
<dbReference type="NCBIfam" id="TIGR01235">
    <property type="entry name" value="pyruv_carbox"/>
    <property type="match status" value="1"/>
</dbReference>
<dbReference type="Pfam" id="PF02786">
    <property type="entry name" value="CPSase_L_D2"/>
    <property type="match status" value="1"/>
</dbReference>
<feature type="compositionally biased region" description="Basic and acidic residues" evidence="10">
    <location>
        <begin position="206"/>
        <end position="223"/>
    </location>
</feature>
<protein>
    <recommendedName>
        <fullName evidence="2">pyruvate carboxylase</fullName>
        <ecNumber evidence="2">6.4.1.1</ecNumber>
    </recommendedName>
</protein>
<dbReference type="EMBL" id="PYSW02000076">
    <property type="protein sequence ID" value="KAG2370860.1"/>
    <property type="molecule type" value="Genomic_DNA"/>
</dbReference>
<dbReference type="GO" id="GO:0006094">
    <property type="term" value="P:gluconeogenesis"/>
    <property type="evidence" value="ECO:0007669"/>
    <property type="project" value="InterPro"/>
</dbReference>
<dbReference type="InterPro" id="IPR000891">
    <property type="entry name" value="PYR_CT"/>
</dbReference>
<dbReference type="GO" id="GO:0004736">
    <property type="term" value="F:pyruvate carboxylase activity"/>
    <property type="evidence" value="ECO:0007669"/>
    <property type="project" value="UniProtKB-EC"/>
</dbReference>
<dbReference type="InterPro" id="IPR003379">
    <property type="entry name" value="Carboxylase_cons_dom"/>
</dbReference>
<keyword evidence="7" id="KW-0092">Biotin</keyword>
<dbReference type="GO" id="GO:0005524">
    <property type="term" value="F:ATP binding"/>
    <property type="evidence" value="ECO:0007669"/>
    <property type="project" value="UniProtKB-UniRule"/>
</dbReference>
<evidence type="ECO:0000259" key="14">
    <source>
        <dbReference type="PROSITE" id="PS50979"/>
    </source>
</evidence>
<proteinExistence type="predicted"/>
<accession>A0AA88GB27</accession>
<dbReference type="GO" id="GO:0005737">
    <property type="term" value="C:cytoplasm"/>
    <property type="evidence" value="ECO:0007669"/>
    <property type="project" value="TreeGrafter"/>
</dbReference>
<comment type="caution">
    <text evidence="16">The sequence shown here is derived from an EMBL/GenBank/DDBJ whole genome shotgun (WGS) entry which is preliminary data.</text>
</comment>
<dbReference type="Gene3D" id="3.30.70.330">
    <property type="match status" value="1"/>
</dbReference>
<feature type="compositionally biased region" description="Basic and acidic residues" evidence="10">
    <location>
        <begin position="236"/>
        <end position="247"/>
    </location>
</feature>
<dbReference type="SUPFAM" id="SSF51246">
    <property type="entry name" value="Rudiment single hybrid motif"/>
    <property type="match status" value="1"/>
</dbReference>